<keyword evidence="2" id="KW-1185">Reference proteome</keyword>
<evidence type="ECO:0000313" key="2">
    <source>
        <dbReference type="Proteomes" id="UP000680714"/>
    </source>
</evidence>
<evidence type="ECO:0000313" key="1">
    <source>
        <dbReference type="EMBL" id="MBR9972806.1"/>
    </source>
</evidence>
<dbReference type="Proteomes" id="UP000680714">
    <property type="component" value="Unassembled WGS sequence"/>
</dbReference>
<sequence>MPFLSKTDTAPEAEPHLRRQRNRIAGLWAAELLGLLGQAARDYAHDVAHAHDHDHDGDEKLVQRLVKDLRGKVGGHEIREKLGHLWHEARRQLQGGDHPKS</sequence>
<organism evidence="1 2">
    <name type="scientific">Magnetospirillum sulfuroxidans</name>
    <dbReference type="NCBI Taxonomy" id="611300"/>
    <lineage>
        <taxon>Bacteria</taxon>
        <taxon>Pseudomonadati</taxon>
        <taxon>Pseudomonadota</taxon>
        <taxon>Alphaproteobacteria</taxon>
        <taxon>Rhodospirillales</taxon>
        <taxon>Rhodospirillaceae</taxon>
        <taxon>Magnetospirillum</taxon>
    </lineage>
</organism>
<gene>
    <name evidence="1" type="ORF">KEC16_13865</name>
</gene>
<accession>A0ABS5IEG0</accession>
<name>A0ABS5IEG0_9PROT</name>
<dbReference type="Pfam" id="PF07345">
    <property type="entry name" value="ATPaseInh_sub_z"/>
    <property type="match status" value="1"/>
</dbReference>
<reference evidence="1 2" key="1">
    <citation type="submission" date="2021-04" db="EMBL/GenBank/DDBJ databases">
        <title>Magnetospirillum sulfuroxidans sp. nov., a facultative chemolithoautotrophic sulfur-oxidizing alphaproteobacterium isolated from freshwater sediment and proposals for Paramagetospirillum gen. nov., and Magnetospirillaceae fam. nov.</title>
        <authorList>
            <person name="Koziaeva V."/>
            <person name="Geelhoed J.S."/>
            <person name="Sorokin D.Y."/>
            <person name="Grouzdev D.S."/>
        </authorList>
    </citation>
    <scope>NUCLEOTIDE SEQUENCE [LARGE SCALE GENOMIC DNA]</scope>
    <source>
        <strain evidence="1 2">J10</strain>
    </source>
</reference>
<proteinExistence type="predicted"/>
<dbReference type="InterPro" id="IPR038293">
    <property type="entry name" value="ATPase_inh_sub_z_sf"/>
</dbReference>
<comment type="caution">
    <text evidence="1">The sequence shown here is derived from an EMBL/GenBank/DDBJ whole genome shotgun (WGS) entry which is preliminary data.</text>
</comment>
<protein>
    <submittedName>
        <fullName evidence="1">DUF1476 family protein</fullName>
    </submittedName>
</protein>
<dbReference type="Gene3D" id="1.10.790.20">
    <property type="entry name" value="Domain of unknown function DUF1476"/>
    <property type="match status" value="1"/>
</dbReference>
<dbReference type="EMBL" id="JAGTUF010000014">
    <property type="protein sequence ID" value="MBR9972806.1"/>
    <property type="molecule type" value="Genomic_DNA"/>
</dbReference>
<dbReference type="RefSeq" id="WP_211549929.1">
    <property type="nucleotide sequence ID" value="NZ_JAGTUF010000014.1"/>
</dbReference>
<dbReference type="InterPro" id="IPR009945">
    <property type="entry name" value="ATPase_inh_sub_z"/>
</dbReference>